<dbReference type="Proteomes" id="UP001152518">
    <property type="component" value="Unassembled WGS sequence"/>
</dbReference>
<accession>A0A1E3V152</accession>
<dbReference type="EMBL" id="SUNE01000005">
    <property type="protein sequence ID" value="MDG5900126.1"/>
    <property type="molecule type" value="Genomic_DNA"/>
</dbReference>
<evidence type="ECO:0000313" key="1">
    <source>
        <dbReference type="EMBL" id="MDG5900126.1"/>
    </source>
</evidence>
<proteinExistence type="predicted"/>
<dbReference type="RefSeq" id="WP_037430978.1">
    <property type="nucleotide sequence ID" value="NZ_CP091833.1"/>
</dbReference>
<gene>
    <name evidence="1" type="ORF">E2650_09535</name>
</gene>
<comment type="caution">
    <text evidence="1">The sequence shown here is derived from an EMBL/GenBank/DDBJ whole genome shotgun (WGS) entry which is preliminary data.</text>
</comment>
<reference evidence="1" key="2">
    <citation type="submission" date="2019-04" db="EMBL/GenBank/DDBJ databases">
        <authorList>
            <person name="Zou H."/>
        </authorList>
    </citation>
    <scope>NUCLEOTIDE SEQUENCE</scope>
    <source>
        <strain evidence="1">2015oxa</strain>
    </source>
</reference>
<reference evidence="1" key="1">
    <citation type="journal article" date="2019" name="Int J Environ Res Public Health">
        <title>Characterization of Chromosome-Mediated BlaOXA-894 in Shewanella xiamenensis Isolated from Pig Wastewater.</title>
        <authorList>
            <person name="Zou H."/>
            <person name="Zhou Z."/>
            <person name="Xia H."/>
            <person name="Zhao Q."/>
            <person name="Li X."/>
        </authorList>
    </citation>
    <scope>NUCLEOTIDE SEQUENCE</scope>
    <source>
        <strain evidence="1">2015oxa</strain>
    </source>
</reference>
<dbReference type="AlphaFoldDB" id="A0A1E3V152"/>
<sequence length="298" mass="33775">MQLVLRDLDQGPYLSKVLAKGQADNTLSGEQLAQIKSKAILMSLKLADKFYNKYKMHLLEQAAHDVIGVVSLGLMELSNKDQQQALRLLLTADGVVKCFQKGWSMLSVVSKHKLVNGKSLYGDVDKFLLEQVSTPPDAEEWLGYEAYQDALVEHQRQQSIAALMAQFYAQTSYDPLDFLNLESVLAEAVLYRMLFDNAKVRQDLKKRIAKISLQDEWFSLEYIEQQTQKALAELPAELAETIGKDLGKNFAPALLRTLHFAKSYRELLLNDASPERLERFEHKEGLVGLLGWPLYIVL</sequence>
<name>A0A1E3V152_9GAMM</name>
<protein>
    <submittedName>
        <fullName evidence="1">Uncharacterized protein</fullName>
    </submittedName>
</protein>
<organism evidence="1">
    <name type="scientific">Shewanella xiamenensis</name>
    <dbReference type="NCBI Taxonomy" id="332186"/>
    <lineage>
        <taxon>Bacteria</taxon>
        <taxon>Pseudomonadati</taxon>
        <taxon>Pseudomonadota</taxon>
        <taxon>Gammaproteobacteria</taxon>
        <taxon>Alteromonadales</taxon>
        <taxon>Shewanellaceae</taxon>
        <taxon>Shewanella</taxon>
    </lineage>
</organism>
<dbReference type="OrthoDB" id="5756936at2"/>